<reference evidence="3 4" key="1">
    <citation type="submission" date="2019-08" db="EMBL/GenBank/DDBJ databases">
        <authorList>
            <person name="Peeters C."/>
        </authorList>
    </citation>
    <scope>NUCLEOTIDE SEQUENCE [LARGE SCALE GENOMIC DNA]</scope>
    <source>
        <strain evidence="3 4">LMG 31114</strain>
    </source>
</reference>
<name>A0A5E4RJV6_9BURK</name>
<protein>
    <recommendedName>
        <fullName evidence="5">Cell envelope protein</fullName>
    </recommendedName>
</protein>
<sequence length="481" mass="54003">MDLSIFDARKFGSICKKPKRFTFALMIVMLFVGRSACAGTLTEQEARSIAKEAVVYGFPMVDSYRIQYAYFVDKHNPEYKGAWNEVHGSARVFTPEDRAVQTPNSDTPYSMLGADLRSEPLVLTVPAVDKKRYYSLQFIDLYTHNFAYVGSRATGNGPGRYLLVGPNWKGSKPTGINEVIRSETELALVVYRTQLINPADLENVKHVQAGYHAQPLSQFLNKQSPNAPKAIEFIKPLTPEEERTSLKFFEQLNFVLQFAPAVPSEKKLRSRFQKIGLGVKGGFDPNAQSPEIQEAMKQGMADAWEEFEAFKRNQIDTGKFSSADCFGTRAALNNNYMARMAGAVLGIYGNSKAEALYPLYFADASQRKLNGQHRYTLHFSSEQLPPVNAFWSLTVYELPQSLLYANALNRYLINSPMLPDLKRDQDGGLTIYLQNESPGPDKESNWLPVPKGPFSAVLRLYWPKEAAISGAWTAPQIQRVD</sequence>
<accession>A0A5E4RJV6</accession>
<evidence type="ECO:0000259" key="2">
    <source>
        <dbReference type="Pfam" id="PF06863"/>
    </source>
</evidence>
<evidence type="ECO:0000313" key="3">
    <source>
        <dbReference type="EMBL" id="VVD62782.1"/>
    </source>
</evidence>
<dbReference type="InterPro" id="IPR037050">
    <property type="entry name" value="DUF1254_sf"/>
</dbReference>
<dbReference type="Pfam" id="PF06742">
    <property type="entry name" value="DUF1214"/>
    <property type="match status" value="1"/>
</dbReference>
<dbReference type="PANTHER" id="PTHR36509:SF2">
    <property type="entry name" value="BLL3101 PROTEIN"/>
    <property type="match status" value="1"/>
</dbReference>
<dbReference type="InterPro" id="IPR010621">
    <property type="entry name" value="DUF1214"/>
</dbReference>
<dbReference type="Gene3D" id="2.60.120.600">
    <property type="entry name" value="Domain of unknown function DUF1214, C-terminal domain"/>
    <property type="match status" value="1"/>
</dbReference>
<feature type="domain" description="DUF1214" evidence="1">
    <location>
        <begin position="354"/>
        <end position="465"/>
    </location>
</feature>
<dbReference type="InterPro" id="IPR037049">
    <property type="entry name" value="DUF1214_C_sf"/>
</dbReference>
<evidence type="ECO:0000259" key="1">
    <source>
        <dbReference type="Pfam" id="PF06742"/>
    </source>
</evidence>
<dbReference type="Pfam" id="PF06863">
    <property type="entry name" value="DUF1254"/>
    <property type="match status" value="1"/>
</dbReference>
<keyword evidence="4" id="KW-1185">Reference proteome</keyword>
<dbReference type="Gene3D" id="2.60.40.1610">
    <property type="entry name" value="Domain of unknown function DUF1254"/>
    <property type="match status" value="1"/>
</dbReference>
<dbReference type="Proteomes" id="UP000366945">
    <property type="component" value="Unassembled WGS sequence"/>
</dbReference>
<feature type="domain" description="DUF1254" evidence="2">
    <location>
        <begin position="84"/>
        <end position="215"/>
    </location>
</feature>
<gene>
    <name evidence="3" type="ORF">PPN31114_00189</name>
</gene>
<dbReference type="PANTHER" id="PTHR36509">
    <property type="entry name" value="BLL3101 PROTEIN"/>
    <property type="match status" value="1"/>
</dbReference>
<evidence type="ECO:0000313" key="4">
    <source>
        <dbReference type="Proteomes" id="UP000366945"/>
    </source>
</evidence>
<proteinExistence type="predicted"/>
<dbReference type="AlphaFoldDB" id="A0A5E4RJV6"/>
<evidence type="ECO:0008006" key="5">
    <source>
        <dbReference type="Google" id="ProtNLM"/>
    </source>
</evidence>
<dbReference type="InterPro" id="IPR010679">
    <property type="entry name" value="DUF1254"/>
</dbReference>
<dbReference type="SUPFAM" id="SSF160935">
    <property type="entry name" value="VPA0735-like"/>
    <property type="match status" value="1"/>
</dbReference>
<organism evidence="3 4">
    <name type="scientific">Pandoraea pneumonica</name>
    <dbReference type="NCBI Taxonomy" id="2508299"/>
    <lineage>
        <taxon>Bacteria</taxon>
        <taxon>Pseudomonadati</taxon>
        <taxon>Pseudomonadota</taxon>
        <taxon>Betaproteobacteria</taxon>
        <taxon>Burkholderiales</taxon>
        <taxon>Burkholderiaceae</taxon>
        <taxon>Pandoraea</taxon>
    </lineage>
</organism>
<dbReference type="EMBL" id="CABPSK010000001">
    <property type="protein sequence ID" value="VVD62782.1"/>
    <property type="molecule type" value="Genomic_DNA"/>
</dbReference>